<accession>A0A804JPQ2</accession>
<feature type="transmembrane region" description="Helical" evidence="6">
    <location>
        <begin position="374"/>
        <end position="395"/>
    </location>
</feature>
<dbReference type="EnsemblPlants" id="Ma06_t37300.1">
    <property type="protein sequence ID" value="Ma06_p37300.1"/>
    <property type="gene ID" value="Ma06_g37300"/>
</dbReference>
<feature type="transmembrane region" description="Helical" evidence="6">
    <location>
        <begin position="188"/>
        <end position="212"/>
    </location>
</feature>
<keyword evidence="10" id="KW-1185">Reference proteome</keyword>
<evidence type="ECO:0000256" key="1">
    <source>
        <dbReference type="ARBA" id="ARBA00004141"/>
    </source>
</evidence>
<feature type="domain" description="Amino acid transporter transmembrane" evidence="7">
    <location>
        <begin position="43"/>
        <end position="427"/>
    </location>
</feature>
<dbReference type="EMBL" id="HG996471">
    <property type="protein sequence ID" value="CAG1848550.1"/>
    <property type="molecule type" value="Genomic_DNA"/>
</dbReference>
<dbReference type="Pfam" id="PF01490">
    <property type="entry name" value="Aa_trans"/>
    <property type="match status" value="1"/>
</dbReference>
<proteinExistence type="predicted"/>
<dbReference type="PANTHER" id="PTHR22950:SF698">
    <property type="entry name" value="AMINO ACID TRANSPORTER TRANSMEMBRANE DOMAIN-CONTAINING PROTEIN"/>
    <property type="match status" value="1"/>
</dbReference>
<evidence type="ECO:0000313" key="8">
    <source>
        <dbReference type="EMBL" id="CAG1848550.1"/>
    </source>
</evidence>
<feature type="transmembrane region" description="Helical" evidence="6">
    <location>
        <begin position="262"/>
        <end position="286"/>
    </location>
</feature>
<reference evidence="9" key="2">
    <citation type="submission" date="2021-05" db="UniProtKB">
        <authorList>
            <consortium name="EnsemblPlants"/>
        </authorList>
    </citation>
    <scope>IDENTIFICATION</scope>
    <source>
        <strain evidence="9">subsp. malaccensis</strain>
    </source>
</reference>
<feature type="transmembrane region" description="Helical" evidence="6">
    <location>
        <begin position="232"/>
        <end position="250"/>
    </location>
</feature>
<keyword evidence="3" id="KW-0029">Amino-acid transport</keyword>
<feature type="transmembrane region" description="Helical" evidence="6">
    <location>
        <begin position="122"/>
        <end position="141"/>
    </location>
</feature>
<evidence type="ECO:0000256" key="5">
    <source>
        <dbReference type="ARBA" id="ARBA00023136"/>
    </source>
</evidence>
<evidence type="ECO:0000259" key="7">
    <source>
        <dbReference type="Pfam" id="PF01490"/>
    </source>
</evidence>
<dbReference type="AlphaFoldDB" id="A0A804JPQ2"/>
<dbReference type="OMA" id="IIWNTYL"/>
<keyword evidence="2 6" id="KW-0812">Transmembrane</keyword>
<gene>
    <name evidence="8" type="ORF">GSMUA_183450.1</name>
</gene>
<feature type="transmembrane region" description="Helical" evidence="6">
    <location>
        <begin position="68"/>
        <end position="90"/>
    </location>
</feature>
<comment type="subcellular location">
    <subcellularLocation>
        <location evidence="1">Membrane</location>
        <topology evidence="1">Multi-pass membrane protein</topology>
    </subcellularLocation>
</comment>
<evidence type="ECO:0000256" key="2">
    <source>
        <dbReference type="ARBA" id="ARBA00022692"/>
    </source>
</evidence>
<evidence type="ECO:0000313" key="9">
    <source>
        <dbReference type="EnsemblPlants" id="Ma06_p37300.1"/>
    </source>
</evidence>
<dbReference type="FunCoup" id="A0A804JPQ2">
    <property type="interactions" value="144"/>
</dbReference>
<sequence length="435" mass="47232">MTDPNEQFVVVIKEDDAADLRKSLLQTHSDDGFLSSRTSDTKHGTSFARTCLNLSNAISGIGVLSLPYALSLGGWLSLAIFVLVSSICYYTGLLIQRCMDADPCIKTYPDIGEYAFGRKGKLVISIFMYLELYLVAVGFLIMEGDNLDKLFPGVCLKFASVSVQGKQLFILLSALVILPTTWPRNLGILAYVSAGGVLASAVLLGSLLWAGIVDTGFHEKGRILDLNGLPTAMGLFFMCFTCHAVFPTISSSMRDSTRFPKVVSISFVLCTINYALMAILGYLMYGEKLESQVTLNLPAGEPYTRIAIYTTLINPITKFALAMSPISGAIEQQLALCRGRMPGKMPSLLIRTLLLCGTVVIALAIPFFAYLMAFVGSFLSVVVSVLFPCVCYLKIHGVSQVRRLELVNILGIVVVGSLVAVIGTYSSLRDIICNR</sequence>
<dbReference type="InterPro" id="IPR013057">
    <property type="entry name" value="AA_transpt_TM"/>
</dbReference>
<dbReference type="Gramene" id="Ma06_t37300.1">
    <property type="protein sequence ID" value="Ma06_p37300.1"/>
    <property type="gene ID" value="Ma06_g37300"/>
</dbReference>
<evidence type="ECO:0000313" key="10">
    <source>
        <dbReference type="Proteomes" id="UP000012960"/>
    </source>
</evidence>
<dbReference type="GO" id="GO:0016020">
    <property type="term" value="C:membrane"/>
    <property type="evidence" value="ECO:0000318"/>
    <property type="project" value="GO_Central"/>
</dbReference>
<feature type="transmembrane region" description="Helical" evidence="6">
    <location>
        <begin position="407"/>
        <end position="428"/>
    </location>
</feature>
<keyword evidence="3" id="KW-0813">Transport</keyword>
<dbReference type="GO" id="GO:0015171">
    <property type="term" value="F:amino acid transmembrane transporter activity"/>
    <property type="evidence" value="ECO:0000318"/>
    <property type="project" value="GO_Central"/>
</dbReference>
<feature type="transmembrane region" description="Helical" evidence="6">
    <location>
        <begin position="348"/>
        <end position="368"/>
    </location>
</feature>
<dbReference type="PANTHER" id="PTHR22950">
    <property type="entry name" value="AMINO ACID TRANSPORTER"/>
    <property type="match status" value="1"/>
</dbReference>
<dbReference type="OrthoDB" id="655540at2759"/>
<organism evidence="9 10">
    <name type="scientific">Musa acuminata subsp. malaccensis</name>
    <name type="common">Wild banana</name>
    <name type="synonym">Musa malaccensis</name>
    <dbReference type="NCBI Taxonomy" id="214687"/>
    <lineage>
        <taxon>Eukaryota</taxon>
        <taxon>Viridiplantae</taxon>
        <taxon>Streptophyta</taxon>
        <taxon>Embryophyta</taxon>
        <taxon>Tracheophyta</taxon>
        <taxon>Spermatophyta</taxon>
        <taxon>Magnoliopsida</taxon>
        <taxon>Liliopsida</taxon>
        <taxon>Zingiberales</taxon>
        <taxon>Musaceae</taxon>
        <taxon>Musa</taxon>
    </lineage>
</organism>
<protein>
    <submittedName>
        <fullName evidence="8">(wild Malaysian banana) hypothetical protein</fullName>
    </submittedName>
</protein>
<keyword evidence="4 6" id="KW-1133">Transmembrane helix</keyword>
<dbReference type="Proteomes" id="UP000012960">
    <property type="component" value="Unplaced"/>
</dbReference>
<evidence type="ECO:0000256" key="3">
    <source>
        <dbReference type="ARBA" id="ARBA00022970"/>
    </source>
</evidence>
<evidence type="ECO:0000256" key="6">
    <source>
        <dbReference type="SAM" id="Phobius"/>
    </source>
</evidence>
<dbReference type="GO" id="GO:0003333">
    <property type="term" value="P:amino acid transmembrane transport"/>
    <property type="evidence" value="ECO:0000318"/>
    <property type="project" value="GO_Central"/>
</dbReference>
<feature type="transmembrane region" description="Helical" evidence="6">
    <location>
        <begin position="161"/>
        <end position="181"/>
    </location>
</feature>
<reference evidence="8" key="1">
    <citation type="submission" date="2021-03" db="EMBL/GenBank/DDBJ databases">
        <authorList>
            <consortium name="Genoscope - CEA"/>
            <person name="William W."/>
        </authorList>
    </citation>
    <scope>NUCLEOTIDE SEQUENCE</scope>
    <source>
        <strain evidence="8">Doubled-haploid Pahang</strain>
    </source>
</reference>
<evidence type="ECO:0000256" key="4">
    <source>
        <dbReference type="ARBA" id="ARBA00022989"/>
    </source>
</evidence>
<name>A0A804JPQ2_MUSAM</name>
<dbReference type="GO" id="GO:0031090">
    <property type="term" value="C:organelle membrane"/>
    <property type="evidence" value="ECO:0007669"/>
    <property type="project" value="UniProtKB-ARBA"/>
</dbReference>
<feature type="transmembrane region" description="Helical" evidence="6">
    <location>
        <begin position="306"/>
        <end position="327"/>
    </location>
</feature>
<keyword evidence="5 6" id="KW-0472">Membrane</keyword>